<dbReference type="CDD" id="cd05466">
    <property type="entry name" value="PBP2_LTTR_substrate"/>
    <property type="match status" value="1"/>
</dbReference>
<evidence type="ECO:0000313" key="2">
    <source>
        <dbReference type="EMBL" id="CUN80705.1"/>
    </source>
</evidence>
<dbReference type="PANTHER" id="PTHR30419">
    <property type="entry name" value="HTH-TYPE TRANSCRIPTIONAL REGULATOR YBHD"/>
    <property type="match status" value="1"/>
</dbReference>
<reference evidence="2 3" key="1">
    <citation type="submission" date="2015-09" db="EMBL/GenBank/DDBJ databases">
        <authorList>
            <consortium name="Pathogen Informatics"/>
        </authorList>
    </citation>
    <scope>NUCLEOTIDE SEQUENCE [LARGE SCALE GENOMIC DNA]</scope>
    <source>
        <strain evidence="2 3">2789STDY5608854</strain>
    </source>
</reference>
<sequence>MEQRLQNVMESVEGSQAEIGFVMVNNVQLKEFRHTTNYKNLEFHLLGKDTWYLNVGPHSPFYDRKEVYMEDLLDSTFIRLPDDYFSNLAHYLKIGGIPLGKIHRRLYVSDSAAILALLRQTDVIRFGPALSAPDFAEYGIRSIPVRNSGVEISIGWIQRKRELLTPEAEEFVGLLKGLFPSPGAADPEQYPI</sequence>
<dbReference type="InterPro" id="IPR005119">
    <property type="entry name" value="LysR_subst-bd"/>
</dbReference>
<dbReference type="InterPro" id="IPR050950">
    <property type="entry name" value="HTH-type_LysR_regulators"/>
</dbReference>
<dbReference type="GO" id="GO:0006355">
    <property type="term" value="P:regulation of DNA-templated transcription"/>
    <property type="evidence" value="ECO:0007669"/>
    <property type="project" value="TreeGrafter"/>
</dbReference>
<name>A0A173ZZL4_FLAPL</name>
<dbReference type="Proteomes" id="UP000095746">
    <property type="component" value="Unassembled WGS sequence"/>
</dbReference>
<evidence type="ECO:0000259" key="1">
    <source>
        <dbReference type="Pfam" id="PF03466"/>
    </source>
</evidence>
<protein>
    <submittedName>
        <fullName evidence="2">LysR substrate binding domain</fullName>
    </submittedName>
</protein>
<gene>
    <name evidence="2" type="ORF">ERS852411_00513</name>
</gene>
<proteinExistence type="predicted"/>
<accession>A0A173ZZL4</accession>
<dbReference type="SUPFAM" id="SSF53850">
    <property type="entry name" value="Periplasmic binding protein-like II"/>
    <property type="match status" value="1"/>
</dbReference>
<dbReference type="PANTHER" id="PTHR30419:SF8">
    <property type="entry name" value="NITROGEN ASSIMILATION TRANSCRIPTIONAL ACTIVATOR-RELATED"/>
    <property type="match status" value="1"/>
</dbReference>
<dbReference type="Pfam" id="PF03466">
    <property type="entry name" value="LysR_substrate"/>
    <property type="match status" value="1"/>
</dbReference>
<organism evidence="2 3">
    <name type="scientific">Flavonifractor plautii</name>
    <name type="common">Fusobacterium plautii</name>
    <dbReference type="NCBI Taxonomy" id="292800"/>
    <lineage>
        <taxon>Bacteria</taxon>
        <taxon>Bacillati</taxon>
        <taxon>Bacillota</taxon>
        <taxon>Clostridia</taxon>
        <taxon>Eubacteriales</taxon>
        <taxon>Oscillospiraceae</taxon>
        <taxon>Flavonifractor</taxon>
    </lineage>
</organism>
<dbReference type="EMBL" id="CYZT01000018">
    <property type="protein sequence ID" value="CUN80705.1"/>
    <property type="molecule type" value="Genomic_DNA"/>
</dbReference>
<dbReference type="Gene3D" id="3.40.190.290">
    <property type="match status" value="1"/>
</dbReference>
<dbReference type="AlphaFoldDB" id="A0A173ZZL4"/>
<dbReference type="GO" id="GO:0005829">
    <property type="term" value="C:cytosol"/>
    <property type="evidence" value="ECO:0007669"/>
    <property type="project" value="TreeGrafter"/>
</dbReference>
<feature type="domain" description="LysR substrate-binding" evidence="1">
    <location>
        <begin position="37"/>
        <end position="177"/>
    </location>
</feature>
<evidence type="ECO:0000313" key="3">
    <source>
        <dbReference type="Proteomes" id="UP000095746"/>
    </source>
</evidence>